<name>A0A1G7PCH6_9GAMM</name>
<dbReference type="SMART" id="SM00912">
    <property type="entry name" value="Haemagg_act"/>
    <property type="match status" value="1"/>
</dbReference>
<dbReference type="NCBIfam" id="TIGR01731">
    <property type="entry name" value="fil_hemag_20aa"/>
    <property type="match status" value="10"/>
</dbReference>
<organism evidence="3 4">
    <name type="scientific">Onishia taeanensis</name>
    <dbReference type="NCBI Taxonomy" id="284577"/>
    <lineage>
        <taxon>Bacteria</taxon>
        <taxon>Pseudomonadati</taxon>
        <taxon>Pseudomonadota</taxon>
        <taxon>Gammaproteobacteria</taxon>
        <taxon>Oceanospirillales</taxon>
        <taxon>Halomonadaceae</taxon>
        <taxon>Onishia</taxon>
    </lineage>
</organism>
<dbReference type="Proteomes" id="UP000198641">
    <property type="component" value="Unassembled WGS sequence"/>
</dbReference>
<protein>
    <submittedName>
        <fullName evidence="3">Filamentous hemagglutinin family N-terminal domain-containing protein</fullName>
    </submittedName>
</protein>
<feature type="compositionally biased region" description="Polar residues" evidence="1">
    <location>
        <begin position="1654"/>
        <end position="1663"/>
    </location>
</feature>
<dbReference type="InterPro" id="IPR008619">
    <property type="entry name" value="Filamentous_hemagglutn_rpt"/>
</dbReference>
<dbReference type="STRING" id="284577.SAMN05216571_102215"/>
<proteinExistence type="predicted"/>
<dbReference type="InterPro" id="IPR010069">
    <property type="entry name" value="CdiA_FHA1_rpt"/>
</dbReference>
<dbReference type="OrthoDB" id="2664633at2"/>
<evidence type="ECO:0000259" key="2">
    <source>
        <dbReference type="SMART" id="SM00912"/>
    </source>
</evidence>
<sequence length="2073" mass="219078">MDNHSPWSRHVSVLLISAMFWQPILVLADGIRVAPNAGNTSLDEAGNGVPVVNIATPNGRGLSHNTFEDYNVGEQGVILNNATDKLQSTQLGGLVVGNPNLRGHAAELIVNEVNGGRLSRLEGYTEVAGQAANVVVANPHGIVCDGCGFINSPRVTLSTGQPVIEDGDLERFAVDQGQVAIDGLGLDASQVDQFDIITRAAELNAELHAHQLNLVAGANDVDADTLEAERRQGVGEAPELAIDSAALGGMYANSIKLVGTERGVGVRLSGDMAASGGDIQIDVDGHLRLGDASSVGHVDVEAGTATLGGGLYGAAGIDLATAKRLDVEGDLTSGSDIVLEGGEEIVNRGRVIAGVEGEARQPDAELTLSAERVDNRMGHLAGLGLRLDAGQFDNTGGTVEANNTLSVLVDNLKNTDGDIRALSHDGESQFEVADTLDNRQGRVDIASRSLHIDTGELLNDQGWLAHVGTGTLRLSADTLSSEEGDIQGMASGQAAIRRLEKVGQWQFNDGLELAVEEPVTISAGERIASSGRLSLDFASLDNTGDLLANSGMSLSASGDVTNRGLISTQGDLEFTAHHLRQHDGRLASGGDSSYRLDGDFDNRGRLTAGGNVDLEANSVDNRGILGSQQDLRLVSFGTIANRPDSLMFAGGDMTLRAPRFFNRYGDIYSGGRLDFARDDQNSHADSLENRSGSIEAADDMRIDAASVVNTKDSYEDELMLVDRKLSADWHYLAKYYLYEDFGGRDSGNIREWRPAPGGRIFHEYDIRERYKTRVVEDSPQARLISGSNMEVHSDQVTNSRSLLAANGDLHIQANNLKNLGPGNQTVYKKTNYENTQVLAGLIPVDGHCEMWVGCFDYSSVSGNYRYIVAGFIPPDEWTDSVSNWNAKNGLDPQGNDLPLPSALAGGEQSSRVVTRTPLNSGDKAVISSGGQISLNVANRIDNGEIDNGIHEQLRGSLADTAASNSVDSLDITLGQRPGETTSPRVSPSQLSSFRLPEGRNGLFVRNRSPQSRYLIETNPIFTNVDRFRGSDYLLDRLEYSSDGAYRLLGDGRYESRLVRDAVLNQTGQRFLADGLSSDADQYRYLMDNAAAAQDDLQLTVGVGLTADQVSSLSRDIVWLEEQEVEGETVLAPVLYLAQVGSRNVRGNSLIQGRDLDLIAGGDIRNVGTLSADENLDVTSGGSILQGGLVESGERLAMSAQDSIRNAMAGEIHGGSVELEAVEGDIINDRTAVTAGHERSYDTYLDQGGLISARDDLSLAAGQDIVNRAEIDSRGDATFQAERDIVTEAVVDSRRQVDGYEAGIGEGSERITQLGASLVTGGDANLIAGRDVRLSASTVDASGALSVAASRDIRLDAKENAAHEWGSEASSRRWYGRQLTDERTNAQVGSRLSSGDDTRLSAGRDVRLTASEADSGAGLAIAAGNDVVLGAAENQSQTQTDEWNRESQTRSVDQAGSTVTAADDIGLQAGRHVAAIASRADAGGSLTIDAGGDLTLASAANVDHHESHTATTDRISRRVRQQGGELIAGENLALRAGRDLRLIGSEAKAGDEASLIAGRDAELLAAHDQDYSLYEKEVDGGLFGSSSYQRDEVNVRRAVGSQVESGGDLTVASGLDQRYQGARLDAGNDLTLSSGGTIRLEAASDIRTESHEKSSGNFAWQSSEGEGFTDETLRQSQLIAQGERVIQAVDGITIDMEKIDRQTVGQTIDAMVKADPELAWLKDMEARGDVDWQQVKAIHDSWDYSQSGLSPVAGMAVAIIVAAATSGAASSAIGMLSGTTTAAGATTAASAWAAGTATAASGWANAALSGAIAGSVGGAAGALSQGKDWQDPALHGAITGGFANYLAGGTYYKNPLNKVTDFGEQISQGSLLDAGKVLGSAAMQKAWSHIAEKMAKGVGLSEDELNWMLMASSIAGDQLPGIGNRYKPDDQEFKLTDYVGERGVMDRGLQGLPFDAADIALGYQGLPEASVRAYLVDQGFGGASTGHSLGTLSSNYLVSNGLAEHAELFSLPFGNIAAPDVHLTIGSGDLVNGGFLGKIFNPDAIVAPITPLQHPFNNYKAFIDANPDLYQADR</sequence>
<dbReference type="InterPro" id="IPR012334">
    <property type="entry name" value="Pectin_lyas_fold"/>
</dbReference>
<reference evidence="3 4" key="1">
    <citation type="submission" date="2016-10" db="EMBL/GenBank/DDBJ databases">
        <authorList>
            <person name="de Groot N.N."/>
        </authorList>
    </citation>
    <scope>NUCLEOTIDE SEQUENCE [LARGE SCALE GENOMIC DNA]</scope>
    <source>
        <strain evidence="3 4">BH539</strain>
    </source>
</reference>
<dbReference type="Pfam" id="PF05860">
    <property type="entry name" value="TPS"/>
    <property type="match status" value="1"/>
</dbReference>
<accession>A0A1G7PCH6</accession>
<evidence type="ECO:0000256" key="1">
    <source>
        <dbReference type="SAM" id="MobiDB-lite"/>
    </source>
</evidence>
<dbReference type="InterPro" id="IPR011050">
    <property type="entry name" value="Pectin_lyase_fold/virulence"/>
</dbReference>
<dbReference type="RefSeq" id="WP_092523214.1">
    <property type="nucleotide sequence ID" value="NZ_FNCI01000002.1"/>
</dbReference>
<dbReference type="Pfam" id="PF05594">
    <property type="entry name" value="Fil_haemagg"/>
    <property type="match status" value="7"/>
</dbReference>
<dbReference type="SUPFAM" id="SSF51126">
    <property type="entry name" value="Pectin lyase-like"/>
    <property type="match status" value="1"/>
</dbReference>
<feature type="region of interest" description="Disordered" evidence="1">
    <location>
        <begin position="1433"/>
        <end position="1455"/>
    </location>
</feature>
<feature type="domain" description="Filamentous haemagglutinin FhaB/tRNA nuclease CdiA-like TPS" evidence="2">
    <location>
        <begin position="46"/>
        <end position="167"/>
    </location>
</feature>
<dbReference type="NCBIfam" id="TIGR01901">
    <property type="entry name" value="adhes_NPXG"/>
    <property type="match status" value="1"/>
</dbReference>
<keyword evidence="4" id="KW-1185">Reference proteome</keyword>
<evidence type="ECO:0000313" key="3">
    <source>
        <dbReference type="EMBL" id="SDF83339.1"/>
    </source>
</evidence>
<evidence type="ECO:0000313" key="4">
    <source>
        <dbReference type="Proteomes" id="UP000198641"/>
    </source>
</evidence>
<gene>
    <name evidence="3" type="ORF">SAMN05216571_102215</name>
</gene>
<dbReference type="GO" id="GO:0003824">
    <property type="term" value="F:catalytic activity"/>
    <property type="evidence" value="ECO:0007669"/>
    <property type="project" value="UniProtKB-ARBA"/>
</dbReference>
<dbReference type="Gene3D" id="2.160.20.10">
    <property type="entry name" value="Single-stranded right-handed beta-helix, Pectin lyase-like"/>
    <property type="match status" value="1"/>
</dbReference>
<dbReference type="EMBL" id="FNCI01000002">
    <property type="protein sequence ID" value="SDF83339.1"/>
    <property type="molecule type" value="Genomic_DNA"/>
</dbReference>
<dbReference type="Pfam" id="PF13332">
    <property type="entry name" value="Fil_haemagg_2"/>
    <property type="match status" value="4"/>
</dbReference>
<dbReference type="InterPro" id="IPR008638">
    <property type="entry name" value="FhaB/CdiA-like_TPS"/>
</dbReference>
<feature type="region of interest" description="Disordered" evidence="1">
    <location>
        <begin position="1646"/>
        <end position="1665"/>
    </location>
</feature>
<dbReference type="InterPro" id="IPR025157">
    <property type="entry name" value="Hemagglutinin_rpt"/>
</dbReference>